<sequence length="211" mass="22151">MKKFGLAALAATATIASSPAQAGRYLIVDISAIGTGNGANGSRTGSQPTLFYNFTTFYASFAYNLGGFAPPSVSDQGIWFAGQIFDRQETGHSTANGFDVKARYSSHFVNYDITGSACFANATPAAIPTGSFGTDPACSAITVNYGDGFAVDGYSFKGAIQGIAFREIEADTLPNLTFAIPEPASWALMLTGFGLTGYALRRRRPRIAFAG</sequence>
<dbReference type="RefSeq" id="WP_344694339.1">
    <property type="nucleotide sequence ID" value="NZ_BAABBF010000009.1"/>
</dbReference>
<protein>
    <recommendedName>
        <fullName evidence="2">Ice-binding protein C-terminal domain-containing protein</fullName>
    </recommendedName>
</protein>
<dbReference type="NCBIfam" id="NF035944">
    <property type="entry name" value="PEPxxWA-CTERM"/>
    <property type="match status" value="1"/>
</dbReference>
<dbReference type="Proteomes" id="UP001500523">
    <property type="component" value="Unassembled WGS sequence"/>
</dbReference>
<comment type="caution">
    <text evidence="3">The sequence shown here is derived from an EMBL/GenBank/DDBJ whole genome shotgun (WGS) entry which is preliminary data.</text>
</comment>
<gene>
    <name evidence="3" type="ORF">GCM10022268_31370</name>
</gene>
<keyword evidence="4" id="KW-1185">Reference proteome</keyword>
<organism evidence="3 4">
    <name type="scientific">Sphingomonas cynarae</name>
    <dbReference type="NCBI Taxonomy" id="930197"/>
    <lineage>
        <taxon>Bacteria</taxon>
        <taxon>Pseudomonadati</taxon>
        <taxon>Pseudomonadota</taxon>
        <taxon>Alphaproteobacteria</taxon>
        <taxon>Sphingomonadales</taxon>
        <taxon>Sphingomonadaceae</taxon>
        <taxon>Sphingomonas</taxon>
    </lineage>
</organism>
<accession>A0ABP7ERH9</accession>
<feature type="signal peptide" evidence="1">
    <location>
        <begin position="1"/>
        <end position="22"/>
    </location>
</feature>
<evidence type="ECO:0000313" key="4">
    <source>
        <dbReference type="Proteomes" id="UP001500523"/>
    </source>
</evidence>
<evidence type="ECO:0000313" key="3">
    <source>
        <dbReference type="EMBL" id="GAA3720832.1"/>
    </source>
</evidence>
<keyword evidence="1" id="KW-0732">Signal</keyword>
<dbReference type="NCBIfam" id="TIGR02595">
    <property type="entry name" value="PEP_CTERM"/>
    <property type="match status" value="1"/>
</dbReference>
<proteinExistence type="predicted"/>
<dbReference type="InterPro" id="IPR013424">
    <property type="entry name" value="Ice-binding_C"/>
</dbReference>
<evidence type="ECO:0000259" key="2">
    <source>
        <dbReference type="Pfam" id="PF07589"/>
    </source>
</evidence>
<dbReference type="EMBL" id="BAABBF010000009">
    <property type="protein sequence ID" value="GAA3720832.1"/>
    <property type="molecule type" value="Genomic_DNA"/>
</dbReference>
<feature type="domain" description="Ice-binding protein C-terminal" evidence="2">
    <location>
        <begin position="179"/>
        <end position="203"/>
    </location>
</feature>
<reference evidence="4" key="1">
    <citation type="journal article" date="2019" name="Int. J. Syst. Evol. Microbiol.">
        <title>The Global Catalogue of Microorganisms (GCM) 10K type strain sequencing project: providing services to taxonomists for standard genome sequencing and annotation.</title>
        <authorList>
            <consortium name="The Broad Institute Genomics Platform"/>
            <consortium name="The Broad Institute Genome Sequencing Center for Infectious Disease"/>
            <person name="Wu L."/>
            <person name="Ma J."/>
        </authorList>
    </citation>
    <scope>NUCLEOTIDE SEQUENCE [LARGE SCALE GENOMIC DNA]</scope>
    <source>
        <strain evidence="4">JCM 17498</strain>
    </source>
</reference>
<dbReference type="Pfam" id="PF07589">
    <property type="entry name" value="PEP-CTERM"/>
    <property type="match status" value="1"/>
</dbReference>
<evidence type="ECO:0000256" key="1">
    <source>
        <dbReference type="SAM" id="SignalP"/>
    </source>
</evidence>
<name>A0ABP7ERH9_9SPHN</name>
<feature type="chain" id="PRO_5045392664" description="Ice-binding protein C-terminal domain-containing protein" evidence="1">
    <location>
        <begin position="23"/>
        <end position="211"/>
    </location>
</feature>